<gene>
    <name evidence="2" type="ORF">IAA81_02530</name>
</gene>
<reference evidence="2" key="2">
    <citation type="journal article" date="2021" name="PeerJ">
        <title>Extensive microbial diversity within the chicken gut microbiome revealed by metagenomics and culture.</title>
        <authorList>
            <person name="Gilroy R."/>
            <person name="Ravi A."/>
            <person name="Getino M."/>
            <person name="Pursley I."/>
            <person name="Horton D.L."/>
            <person name="Alikhan N.F."/>
            <person name="Baker D."/>
            <person name="Gharbi K."/>
            <person name="Hall N."/>
            <person name="Watson M."/>
            <person name="Adriaenssens E.M."/>
            <person name="Foster-Nyarko E."/>
            <person name="Jarju S."/>
            <person name="Secka A."/>
            <person name="Antonio M."/>
            <person name="Oren A."/>
            <person name="Chaudhuri R.R."/>
            <person name="La Ragione R."/>
            <person name="Hildebrand F."/>
            <person name="Pallen M.J."/>
        </authorList>
    </citation>
    <scope>NUCLEOTIDE SEQUENCE</scope>
    <source>
        <strain evidence="2">10532</strain>
    </source>
</reference>
<dbReference type="Proteomes" id="UP000823638">
    <property type="component" value="Unassembled WGS sequence"/>
</dbReference>
<comment type="caution">
    <text evidence="2">The sequence shown here is derived from an EMBL/GenBank/DDBJ whole genome shotgun (WGS) entry which is preliminary data.</text>
</comment>
<protein>
    <submittedName>
        <fullName evidence="2">Uncharacterized protein</fullName>
    </submittedName>
</protein>
<feature type="compositionally biased region" description="Polar residues" evidence="1">
    <location>
        <begin position="7"/>
        <end position="21"/>
    </location>
</feature>
<reference evidence="2" key="1">
    <citation type="submission" date="2020-10" db="EMBL/GenBank/DDBJ databases">
        <authorList>
            <person name="Gilroy R."/>
        </authorList>
    </citation>
    <scope>NUCLEOTIDE SEQUENCE</scope>
    <source>
        <strain evidence="2">10532</strain>
    </source>
</reference>
<name>A0A9D9HNS6_9SPIR</name>
<accession>A0A9D9HNS6</accession>
<evidence type="ECO:0000313" key="3">
    <source>
        <dbReference type="Proteomes" id="UP000823638"/>
    </source>
</evidence>
<organism evidence="2 3">
    <name type="scientific">Candidatus Gallitreponema excrementavium</name>
    <dbReference type="NCBI Taxonomy" id="2840840"/>
    <lineage>
        <taxon>Bacteria</taxon>
        <taxon>Pseudomonadati</taxon>
        <taxon>Spirochaetota</taxon>
        <taxon>Spirochaetia</taxon>
        <taxon>Spirochaetales</taxon>
        <taxon>Candidatus Gallitreponema</taxon>
    </lineage>
</organism>
<dbReference type="EMBL" id="JADIMM010000029">
    <property type="protein sequence ID" value="MBO8457088.1"/>
    <property type="molecule type" value="Genomic_DNA"/>
</dbReference>
<evidence type="ECO:0000256" key="1">
    <source>
        <dbReference type="SAM" id="MobiDB-lite"/>
    </source>
</evidence>
<feature type="region of interest" description="Disordered" evidence="1">
    <location>
        <begin position="1"/>
        <end position="21"/>
    </location>
</feature>
<dbReference type="AlphaFoldDB" id="A0A9D9HNS6"/>
<evidence type="ECO:0000313" key="2">
    <source>
        <dbReference type="EMBL" id="MBO8457088.1"/>
    </source>
</evidence>
<proteinExistence type="predicted"/>
<sequence length="58" mass="6273">MDKNSIKKTAQHTVERSQPNNKSLLAVLMSVPSKLLLSLMSSNLLAFSFSSTGHEGTP</sequence>